<dbReference type="Gene3D" id="1.10.10.10">
    <property type="entry name" value="Winged helix-like DNA-binding domain superfamily/Winged helix DNA-binding domain"/>
    <property type="match status" value="1"/>
</dbReference>
<evidence type="ECO:0000313" key="7">
    <source>
        <dbReference type="Proteomes" id="UP000681340"/>
    </source>
</evidence>
<proteinExistence type="predicted"/>
<organism evidence="6 7">
    <name type="scientific">Actinoplanes auranticolor</name>
    <dbReference type="NCBI Taxonomy" id="47988"/>
    <lineage>
        <taxon>Bacteria</taxon>
        <taxon>Bacillati</taxon>
        <taxon>Actinomycetota</taxon>
        <taxon>Actinomycetes</taxon>
        <taxon>Micromonosporales</taxon>
        <taxon>Micromonosporaceae</taxon>
        <taxon>Actinoplanes</taxon>
    </lineage>
</organism>
<keyword evidence="7" id="KW-1185">Reference proteome</keyword>
<dbReference type="NCBIfam" id="NF033788">
    <property type="entry name" value="HTH_metalloreg"/>
    <property type="match status" value="1"/>
</dbReference>
<evidence type="ECO:0000313" key="6">
    <source>
        <dbReference type="EMBL" id="GIM79492.1"/>
    </source>
</evidence>
<feature type="domain" description="HTH arsR-type" evidence="5">
    <location>
        <begin position="20"/>
        <end position="114"/>
    </location>
</feature>
<dbReference type="InterPro" id="IPR036390">
    <property type="entry name" value="WH_DNA-bd_sf"/>
</dbReference>
<dbReference type="PRINTS" id="PR00778">
    <property type="entry name" value="HTHARSR"/>
</dbReference>
<protein>
    <recommendedName>
        <fullName evidence="5">HTH arsR-type domain-containing protein</fullName>
    </recommendedName>
</protein>
<gene>
    <name evidence="6" type="ORF">Aau02nite_86060</name>
</gene>
<dbReference type="GO" id="GO:0003700">
    <property type="term" value="F:DNA-binding transcription factor activity"/>
    <property type="evidence" value="ECO:0007669"/>
    <property type="project" value="InterPro"/>
</dbReference>
<dbReference type="InterPro" id="IPR051011">
    <property type="entry name" value="Metal_resp_trans_reg"/>
</dbReference>
<dbReference type="SMART" id="SM00418">
    <property type="entry name" value="HTH_ARSR"/>
    <property type="match status" value="1"/>
</dbReference>
<dbReference type="GO" id="GO:0003677">
    <property type="term" value="F:DNA binding"/>
    <property type="evidence" value="ECO:0007669"/>
    <property type="project" value="UniProtKB-KW"/>
</dbReference>
<evidence type="ECO:0000256" key="2">
    <source>
        <dbReference type="ARBA" id="ARBA00023125"/>
    </source>
</evidence>
<evidence type="ECO:0000256" key="1">
    <source>
        <dbReference type="ARBA" id="ARBA00023015"/>
    </source>
</evidence>
<dbReference type="EMBL" id="BOQL01000082">
    <property type="protein sequence ID" value="GIM79492.1"/>
    <property type="molecule type" value="Genomic_DNA"/>
</dbReference>
<keyword evidence="2" id="KW-0238">DNA-binding</keyword>
<dbReference type="SUPFAM" id="SSF46785">
    <property type="entry name" value="Winged helix' DNA-binding domain"/>
    <property type="match status" value="1"/>
</dbReference>
<reference evidence="6" key="1">
    <citation type="submission" date="2021-03" db="EMBL/GenBank/DDBJ databases">
        <title>Whole genome shotgun sequence of Actinoplanes auranticolor NBRC 12245.</title>
        <authorList>
            <person name="Komaki H."/>
            <person name="Tamura T."/>
        </authorList>
    </citation>
    <scope>NUCLEOTIDE SEQUENCE</scope>
    <source>
        <strain evidence="6">NBRC 12245</strain>
    </source>
</reference>
<dbReference type="PANTHER" id="PTHR43132">
    <property type="entry name" value="ARSENICAL RESISTANCE OPERON REPRESSOR ARSR-RELATED"/>
    <property type="match status" value="1"/>
</dbReference>
<dbReference type="InterPro" id="IPR001845">
    <property type="entry name" value="HTH_ArsR_DNA-bd_dom"/>
</dbReference>
<dbReference type="InterPro" id="IPR011991">
    <property type="entry name" value="ArsR-like_HTH"/>
</dbReference>
<dbReference type="CDD" id="cd00090">
    <property type="entry name" value="HTH_ARSR"/>
    <property type="match status" value="1"/>
</dbReference>
<evidence type="ECO:0000256" key="3">
    <source>
        <dbReference type="ARBA" id="ARBA00023163"/>
    </source>
</evidence>
<dbReference type="PROSITE" id="PS50987">
    <property type="entry name" value="HTH_ARSR_2"/>
    <property type="match status" value="1"/>
</dbReference>
<evidence type="ECO:0000256" key="4">
    <source>
        <dbReference type="SAM" id="MobiDB-lite"/>
    </source>
</evidence>
<dbReference type="Pfam" id="PF01022">
    <property type="entry name" value="HTH_5"/>
    <property type="match status" value="1"/>
</dbReference>
<keyword evidence="1" id="KW-0805">Transcription regulation</keyword>
<sequence>MLMYARDNGATASDLQEPLVSDSVIEAATITLGMLADATRLRLMAALVEAESDVTALTRAVGAARPAVSQHLGKLRLAGLVQARRDGRRSVYAVTDPHVRRLVLEALRTAEHRVTDRPAHHAPAPRPAPAPSPGPPSTPAPAPTPTSNRTPT</sequence>
<feature type="region of interest" description="Disordered" evidence="4">
    <location>
        <begin position="113"/>
        <end position="152"/>
    </location>
</feature>
<dbReference type="Proteomes" id="UP000681340">
    <property type="component" value="Unassembled WGS sequence"/>
</dbReference>
<name>A0A919SVZ5_9ACTN</name>
<evidence type="ECO:0000259" key="5">
    <source>
        <dbReference type="PROSITE" id="PS50987"/>
    </source>
</evidence>
<accession>A0A919SVZ5</accession>
<comment type="caution">
    <text evidence="6">The sequence shown here is derived from an EMBL/GenBank/DDBJ whole genome shotgun (WGS) entry which is preliminary data.</text>
</comment>
<dbReference type="AlphaFoldDB" id="A0A919SVZ5"/>
<feature type="compositionally biased region" description="Pro residues" evidence="4">
    <location>
        <begin position="124"/>
        <end position="144"/>
    </location>
</feature>
<dbReference type="PANTHER" id="PTHR43132:SF8">
    <property type="entry name" value="HTH-TYPE TRANSCRIPTIONAL REGULATOR KMTR"/>
    <property type="match status" value="1"/>
</dbReference>
<keyword evidence="3" id="KW-0804">Transcription</keyword>
<dbReference type="InterPro" id="IPR036388">
    <property type="entry name" value="WH-like_DNA-bd_sf"/>
</dbReference>